<evidence type="ECO:0000256" key="4">
    <source>
        <dbReference type="ARBA" id="ARBA00034725"/>
    </source>
</evidence>
<proteinExistence type="inferred from homology"/>
<dbReference type="EMBL" id="JANPWB010000013">
    <property type="protein sequence ID" value="KAJ1105603.1"/>
    <property type="molecule type" value="Genomic_DNA"/>
</dbReference>
<comment type="catalytic activity">
    <reaction evidence="9">
        <text>N-terminal N(alpha)-acetyl-L-methionyl-L-aspartyl-[protein] + H2O = N-terminal L-aspartyl-[protein] + N-acetyl-L-methionine</text>
        <dbReference type="Rhea" id="RHEA:74571"/>
        <dbReference type="Rhea" id="RHEA-COMP:12669"/>
        <dbReference type="Rhea" id="RHEA-COMP:12693"/>
        <dbReference type="ChEBI" id="CHEBI:15377"/>
        <dbReference type="ChEBI" id="CHEBI:64720"/>
        <dbReference type="ChEBI" id="CHEBI:71670"/>
        <dbReference type="ChEBI" id="CHEBI:133063"/>
    </reaction>
    <physiologicalReaction direction="left-to-right" evidence="9">
        <dbReference type="Rhea" id="RHEA:74572"/>
    </physiologicalReaction>
</comment>
<evidence type="ECO:0000256" key="5">
    <source>
        <dbReference type="ARBA" id="ARBA00034848"/>
    </source>
</evidence>
<sequence length="263" mass="29010">MIAERDSPTLEGPEDIKKLLKNRKDSFRTELQWLFFHSPVPSLIQEGPQCGLVALWMAGALLKLEEAVPLDTMVRVARERGYTAQGEMFSADSMALLAREVYHCGAELLSDGMAGLNRRKILCHLTSGYPVLVPYDEDCNHEPCSRGGHRAHWAVLSGVVLGLLCNTGSKLFLEDPDMPGFFHPYPDSPCPPDHEVKEVFLLAKQGKSQRSQLWNYTQVCGSNLQLLDLDPKRASDGKTYVLPEGGVKAGLCGKVVLLHPCPA</sequence>
<name>A0AAV7MUE7_PLEWA</name>
<evidence type="ECO:0000256" key="10">
    <source>
        <dbReference type="ARBA" id="ARBA00093265"/>
    </source>
</evidence>
<comment type="catalytic activity">
    <reaction evidence="10">
        <text>N-terminal N(alpha)-acetyl-L-methionyl-L-glutamyl-[protein] + H2O = N-terminal L-glutamyl-[protein] + N-acetyl-L-methionine</text>
        <dbReference type="Rhea" id="RHEA:74575"/>
        <dbReference type="Rhea" id="RHEA-COMP:12668"/>
        <dbReference type="Rhea" id="RHEA-COMP:12697"/>
        <dbReference type="ChEBI" id="CHEBI:15377"/>
        <dbReference type="ChEBI" id="CHEBI:64721"/>
        <dbReference type="ChEBI" id="CHEBI:71670"/>
        <dbReference type="ChEBI" id="CHEBI:133360"/>
    </reaction>
    <physiologicalReaction direction="left-to-right" evidence="10">
        <dbReference type="Rhea" id="RHEA:74576"/>
    </physiologicalReaction>
</comment>
<protein>
    <recommendedName>
        <fullName evidence="5">Actin maturation protease</fullName>
    </recommendedName>
    <alternativeName>
        <fullName evidence="6">Actin aminopeptidase ACTMAP</fullName>
    </alternativeName>
</protein>
<dbReference type="Proteomes" id="UP001066276">
    <property type="component" value="Chromosome 9"/>
</dbReference>
<keyword evidence="12" id="KW-1185">Reference proteome</keyword>
<evidence type="ECO:0000313" key="11">
    <source>
        <dbReference type="EMBL" id="KAJ1105603.1"/>
    </source>
</evidence>
<dbReference type="PANTHER" id="PTHR28631:SF1">
    <property type="entry name" value="ACTIN MATURATION PROTEASE"/>
    <property type="match status" value="1"/>
</dbReference>
<comment type="catalytic activity">
    <reaction evidence="7">
        <text>N-terminal N(alpha)-acetyl-L-cysteinyl-L-glutamyl-[protein] + H2O = N-terminal L-glutamyl-[protein] + N-acetyl-L-cysteine</text>
        <dbReference type="Rhea" id="RHEA:74583"/>
        <dbReference type="Rhea" id="RHEA-COMP:12668"/>
        <dbReference type="Rhea" id="RHEA-COMP:18396"/>
        <dbReference type="ChEBI" id="CHEBI:15377"/>
        <dbReference type="ChEBI" id="CHEBI:64721"/>
        <dbReference type="ChEBI" id="CHEBI:78236"/>
        <dbReference type="ChEBI" id="CHEBI:193601"/>
    </reaction>
    <physiologicalReaction direction="left-to-right" evidence="7">
        <dbReference type="Rhea" id="RHEA:74584"/>
    </physiologicalReaction>
</comment>
<comment type="similarity">
    <text evidence="4">Belongs to the ACTMAP family.</text>
</comment>
<comment type="caution">
    <text evidence="11">The sequence shown here is derived from an EMBL/GenBank/DDBJ whole genome shotgun (WGS) entry which is preliminary data.</text>
</comment>
<keyword evidence="3" id="KW-0378">Hydrolase</keyword>
<dbReference type="Pfam" id="PF21646">
    <property type="entry name" value="ACTMAP-like_C"/>
    <property type="match status" value="1"/>
</dbReference>
<evidence type="ECO:0000256" key="8">
    <source>
        <dbReference type="ARBA" id="ARBA00049041"/>
    </source>
</evidence>
<dbReference type="GO" id="GO:0004177">
    <property type="term" value="F:aminopeptidase activity"/>
    <property type="evidence" value="ECO:0007669"/>
    <property type="project" value="UniProtKB-KW"/>
</dbReference>
<dbReference type="InterPro" id="IPR040043">
    <property type="entry name" value="ACTMAP"/>
</dbReference>
<reference evidence="11" key="1">
    <citation type="journal article" date="2022" name="bioRxiv">
        <title>Sequencing and chromosome-scale assembly of the giantPleurodeles waltlgenome.</title>
        <authorList>
            <person name="Brown T."/>
            <person name="Elewa A."/>
            <person name="Iarovenko S."/>
            <person name="Subramanian E."/>
            <person name="Araus A.J."/>
            <person name="Petzold A."/>
            <person name="Susuki M."/>
            <person name="Suzuki K.-i.T."/>
            <person name="Hayashi T."/>
            <person name="Toyoda A."/>
            <person name="Oliveira C."/>
            <person name="Osipova E."/>
            <person name="Leigh N.D."/>
            <person name="Simon A."/>
            <person name="Yun M.H."/>
        </authorList>
    </citation>
    <scope>NUCLEOTIDE SEQUENCE</scope>
    <source>
        <strain evidence="11">20211129_DDA</strain>
        <tissue evidence="11">Liver</tissue>
    </source>
</reference>
<dbReference type="AlphaFoldDB" id="A0AAV7MUE7"/>
<keyword evidence="1" id="KW-0031">Aminopeptidase</keyword>
<comment type="catalytic activity">
    <reaction evidence="8">
        <text>N-terminal N(alpha)-acetyl-L-cysteinyl-L-aspartyl-[protein] + H2O = N-terminal L-aspartyl-[protein] + N-acetyl-L-cysteine</text>
        <dbReference type="Rhea" id="RHEA:74579"/>
        <dbReference type="Rhea" id="RHEA-COMP:12669"/>
        <dbReference type="Rhea" id="RHEA-COMP:18395"/>
        <dbReference type="ChEBI" id="CHEBI:15377"/>
        <dbReference type="ChEBI" id="CHEBI:64720"/>
        <dbReference type="ChEBI" id="CHEBI:78236"/>
        <dbReference type="ChEBI" id="CHEBI:193599"/>
    </reaction>
    <physiologicalReaction direction="left-to-right" evidence="8">
        <dbReference type="Rhea" id="RHEA:74580"/>
    </physiologicalReaction>
</comment>
<evidence type="ECO:0000256" key="6">
    <source>
        <dbReference type="ARBA" id="ARBA00034908"/>
    </source>
</evidence>
<evidence type="ECO:0000256" key="3">
    <source>
        <dbReference type="ARBA" id="ARBA00022801"/>
    </source>
</evidence>
<keyword evidence="2" id="KW-0645">Protease</keyword>
<organism evidence="11 12">
    <name type="scientific">Pleurodeles waltl</name>
    <name type="common">Iberian ribbed newt</name>
    <dbReference type="NCBI Taxonomy" id="8319"/>
    <lineage>
        <taxon>Eukaryota</taxon>
        <taxon>Metazoa</taxon>
        <taxon>Chordata</taxon>
        <taxon>Craniata</taxon>
        <taxon>Vertebrata</taxon>
        <taxon>Euteleostomi</taxon>
        <taxon>Amphibia</taxon>
        <taxon>Batrachia</taxon>
        <taxon>Caudata</taxon>
        <taxon>Salamandroidea</taxon>
        <taxon>Salamandridae</taxon>
        <taxon>Pleurodelinae</taxon>
        <taxon>Pleurodeles</taxon>
    </lineage>
</organism>
<dbReference type="PANTHER" id="PTHR28631">
    <property type="entry name" value="UPF0692 PROTEIN C19ORF54"/>
    <property type="match status" value="1"/>
</dbReference>
<evidence type="ECO:0000256" key="9">
    <source>
        <dbReference type="ARBA" id="ARBA00093241"/>
    </source>
</evidence>
<evidence type="ECO:0000313" key="12">
    <source>
        <dbReference type="Proteomes" id="UP001066276"/>
    </source>
</evidence>
<evidence type="ECO:0000256" key="7">
    <source>
        <dbReference type="ARBA" id="ARBA00047999"/>
    </source>
</evidence>
<gene>
    <name evidence="11" type="ORF">NDU88_003008</name>
</gene>
<accession>A0AAV7MUE7</accession>
<evidence type="ECO:0000256" key="2">
    <source>
        <dbReference type="ARBA" id="ARBA00022670"/>
    </source>
</evidence>
<dbReference type="GO" id="GO:0006508">
    <property type="term" value="P:proteolysis"/>
    <property type="evidence" value="ECO:0007669"/>
    <property type="project" value="UniProtKB-KW"/>
</dbReference>
<evidence type="ECO:0000256" key="1">
    <source>
        <dbReference type="ARBA" id="ARBA00022438"/>
    </source>
</evidence>